<protein>
    <submittedName>
        <fullName evidence="4">Nitronate monooxygenase</fullName>
        <ecNumber evidence="4">1.13.12.-</ecNumber>
    </submittedName>
</protein>
<name>A0ABU8BPG7_9RHOB</name>
<evidence type="ECO:0000256" key="3">
    <source>
        <dbReference type="ARBA" id="ARBA00023002"/>
    </source>
</evidence>
<keyword evidence="5" id="KW-1185">Reference proteome</keyword>
<keyword evidence="4" id="KW-0503">Monooxygenase</keyword>
<dbReference type="PANTHER" id="PTHR32332:SF31">
    <property type="entry name" value="2-NITROPROPANE DIOXYGENASE FAMILY, PUTATIVE (AFU_ORTHOLOGUE AFUA_2G09850)-RELATED"/>
    <property type="match status" value="1"/>
</dbReference>
<dbReference type="Pfam" id="PF03060">
    <property type="entry name" value="NMO"/>
    <property type="match status" value="2"/>
</dbReference>
<evidence type="ECO:0000313" key="4">
    <source>
        <dbReference type="EMBL" id="MEH7826602.1"/>
    </source>
</evidence>
<dbReference type="EC" id="1.13.12.-" evidence="4"/>
<accession>A0ABU8BPG7</accession>
<organism evidence="4 5">
    <name type="scientific">Gemmobacter denitrificans</name>
    <dbReference type="NCBI Taxonomy" id="3123040"/>
    <lineage>
        <taxon>Bacteria</taxon>
        <taxon>Pseudomonadati</taxon>
        <taxon>Pseudomonadota</taxon>
        <taxon>Alphaproteobacteria</taxon>
        <taxon>Rhodobacterales</taxon>
        <taxon>Paracoccaceae</taxon>
        <taxon>Gemmobacter</taxon>
    </lineage>
</organism>
<dbReference type="Proteomes" id="UP001431963">
    <property type="component" value="Unassembled WGS sequence"/>
</dbReference>
<dbReference type="EMBL" id="JBALHR010000001">
    <property type="protein sequence ID" value="MEH7826602.1"/>
    <property type="molecule type" value="Genomic_DNA"/>
</dbReference>
<evidence type="ECO:0000313" key="5">
    <source>
        <dbReference type="Proteomes" id="UP001431963"/>
    </source>
</evidence>
<dbReference type="Gene3D" id="3.20.20.70">
    <property type="entry name" value="Aldolase class I"/>
    <property type="match status" value="1"/>
</dbReference>
<comment type="caution">
    <text evidence="4">The sequence shown here is derived from an EMBL/GenBank/DDBJ whole genome shotgun (WGS) entry which is preliminary data.</text>
</comment>
<dbReference type="PANTHER" id="PTHR32332">
    <property type="entry name" value="2-NITROPROPANE DIOXYGENASE"/>
    <property type="match status" value="1"/>
</dbReference>
<gene>
    <name evidence="4" type="ORF">V6590_00415</name>
</gene>
<dbReference type="CDD" id="cd04730">
    <property type="entry name" value="NPD_like"/>
    <property type="match status" value="1"/>
</dbReference>
<evidence type="ECO:0000256" key="1">
    <source>
        <dbReference type="ARBA" id="ARBA00022630"/>
    </source>
</evidence>
<dbReference type="SUPFAM" id="SSF51412">
    <property type="entry name" value="Inosine monophosphate dehydrogenase (IMPDH)"/>
    <property type="match status" value="1"/>
</dbReference>
<dbReference type="RefSeq" id="WP_335417861.1">
    <property type="nucleotide sequence ID" value="NZ_JBALHR010000001.1"/>
</dbReference>
<keyword evidence="1" id="KW-0285">Flavoprotein</keyword>
<keyword evidence="2" id="KW-0288">FMN</keyword>
<keyword evidence="3 4" id="KW-0560">Oxidoreductase</keyword>
<proteinExistence type="predicted"/>
<dbReference type="InterPro" id="IPR004136">
    <property type="entry name" value="NMO"/>
</dbReference>
<dbReference type="InterPro" id="IPR013785">
    <property type="entry name" value="Aldolase_TIM"/>
</dbReference>
<sequence length="337" mass="34324">MIDTRFTRAFGLVHPVALAPMAGAAGGRLAAAVARSGGLGLLGGGYGDADWIAREWDLAEGAAIGIGFITWKLTADLLARCLDRGPRAVMLSFGDPAPFAAAIQAAGVPLICQCQTLEHARAALESGARIIVAQGAEAGGHGATRGTISLTPEIADLMAARAPETLLLAAGGIADGRGLAAALMLGADGALIGSRFWAASEALVPAGFHRAALAADGDATLRTRAVDAVRGLGWPDPFTIRVMRSGFTDRWHSTPDALRAPGAANARADWTAAQAMGDAENGSPVAGEAIGLIRDTAPAADLLAWIGAEAEQRLSLFQLSRGEVPVAPTPDHPAAEV</sequence>
<evidence type="ECO:0000256" key="2">
    <source>
        <dbReference type="ARBA" id="ARBA00022643"/>
    </source>
</evidence>
<reference evidence="4" key="1">
    <citation type="submission" date="2024-02" db="EMBL/GenBank/DDBJ databases">
        <title>Genome sequences of strain Gemmobacter sp. JM10B15.</title>
        <authorList>
            <person name="Zhang M."/>
        </authorList>
    </citation>
    <scope>NUCLEOTIDE SEQUENCE</scope>
    <source>
        <strain evidence="4">JM10B15</strain>
    </source>
</reference>
<dbReference type="GO" id="GO:0004497">
    <property type="term" value="F:monooxygenase activity"/>
    <property type="evidence" value="ECO:0007669"/>
    <property type="project" value="UniProtKB-KW"/>
</dbReference>